<dbReference type="PANTHER" id="PTHR15549">
    <property type="entry name" value="PAIRED IMMUNOGLOBULIN-LIKE TYPE 2 RECEPTOR"/>
    <property type="match status" value="1"/>
</dbReference>
<dbReference type="Proteomes" id="UP001301958">
    <property type="component" value="Unassembled WGS sequence"/>
</dbReference>
<evidence type="ECO:0000256" key="1">
    <source>
        <dbReference type="ARBA" id="ARBA00004167"/>
    </source>
</evidence>
<feature type="region of interest" description="Disordered" evidence="5">
    <location>
        <begin position="167"/>
        <end position="190"/>
    </location>
</feature>
<feature type="transmembrane region" description="Helical" evidence="6">
    <location>
        <begin position="396"/>
        <end position="420"/>
    </location>
</feature>
<name>A0AAN7BH30_9PEZI</name>
<keyword evidence="4 6" id="KW-0472">Membrane</keyword>
<feature type="compositionally biased region" description="Low complexity" evidence="5">
    <location>
        <begin position="170"/>
        <end position="183"/>
    </location>
</feature>
<organism evidence="7 8">
    <name type="scientific">Podospora fimiseda</name>
    <dbReference type="NCBI Taxonomy" id="252190"/>
    <lineage>
        <taxon>Eukaryota</taxon>
        <taxon>Fungi</taxon>
        <taxon>Dikarya</taxon>
        <taxon>Ascomycota</taxon>
        <taxon>Pezizomycotina</taxon>
        <taxon>Sordariomycetes</taxon>
        <taxon>Sordariomycetidae</taxon>
        <taxon>Sordariales</taxon>
        <taxon>Podosporaceae</taxon>
        <taxon>Podospora</taxon>
    </lineage>
</organism>
<keyword evidence="8" id="KW-1185">Reference proteome</keyword>
<dbReference type="EMBL" id="MU865433">
    <property type="protein sequence ID" value="KAK4223254.1"/>
    <property type="molecule type" value="Genomic_DNA"/>
</dbReference>
<proteinExistence type="predicted"/>
<feature type="region of interest" description="Disordered" evidence="5">
    <location>
        <begin position="366"/>
        <end position="387"/>
    </location>
</feature>
<protein>
    <submittedName>
        <fullName evidence="7">Uncharacterized protein</fullName>
    </submittedName>
</protein>
<sequence>MNLTYYSRSTDNPSLNQKHGCRRGYFRGPGGSKCQPPTPASPSTRIGSCVDSFGCSGPGECRYTNDSSMDTITCSGPDAPYCSSILLQLPNNLQPVTCVSCASVPNPVPEPTRPLATLAPTSLAAPVGQVTVTQTITTTVSQPLPTTSLDGSESSQISAQATEMTVNAVPTSSESSTSPEISTQASEITINAIPTGVETSTTTEFSAQQTDIATSVPTDIDISTTAEFSAQQTEIPTSIPTSIESSATSQVSAEPTESLTVAALPTDTETSTASQPTDIPTSTEAPIVSSTLSQQTELPSTTFNAIMPVATTEEALTTISFSSAVSESILPTSTSDTTQGSETTISSTPISTITSTSTLISTSTLASTTSNSTSTATPTPLTGIPSGGGAQTNTPAIVGGIFGAIALALGFWFLVICISIKRKKKQRRRSSIPEVAQVKSVGVQTDSAGWPLRGDLEQQQNGLQQHPPQPFALFTAYQAPQQEEYPQQQQEYGQQQQQQYQPYRREQQTQIQPQQQPEVSQENLTTITEDIISEPCRTGTDVRNSREHFPPSPESIPQIEPVRPVSELGLPSGDYWTSK</sequence>
<gene>
    <name evidence="7" type="ORF">QBC38DRAFT_488043</name>
</gene>
<dbReference type="AlphaFoldDB" id="A0AAN7BH30"/>
<feature type="compositionally biased region" description="Low complexity" evidence="5">
    <location>
        <begin position="233"/>
        <end position="249"/>
    </location>
</feature>
<comment type="caution">
    <text evidence="7">The sequence shown here is derived from an EMBL/GenBank/DDBJ whole genome shotgun (WGS) entry which is preliminary data.</text>
</comment>
<feature type="region of interest" description="Disordered" evidence="5">
    <location>
        <begin position="229"/>
        <end position="256"/>
    </location>
</feature>
<reference evidence="7" key="1">
    <citation type="journal article" date="2023" name="Mol. Phylogenet. Evol.">
        <title>Genome-scale phylogeny and comparative genomics of the fungal order Sordariales.</title>
        <authorList>
            <person name="Hensen N."/>
            <person name="Bonometti L."/>
            <person name="Westerberg I."/>
            <person name="Brannstrom I.O."/>
            <person name="Guillou S."/>
            <person name="Cros-Aarteil S."/>
            <person name="Calhoun S."/>
            <person name="Haridas S."/>
            <person name="Kuo A."/>
            <person name="Mondo S."/>
            <person name="Pangilinan J."/>
            <person name="Riley R."/>
            <person name="LaButti K."/>
            <person name="Andreopoulos B."/>
            <person name="Lipzen A."/>
            <person name="Chen C."/>
            <person name="Yan M."/>
            <person name="Daum C."/>
            <person name="Ng V."/>
            <person name="Clum A."/>
            <person name="Steindorff A."/>
            <person name="Ohm R.A."/>
            <person name="Martin F."/>
            <person name="Silar P."/>
            <person name="Natvig D.O."/>
            <person name="Lalanne C."/>
            <person name="Gautier V."/>
            <person name="Ament-Velasquez S.L."/>
            <person name="Kruys A."/>
            <person name="Hutchinson M.I."/>
            <person name="Powell A.J."/>
            <person name="Barry K."/>
            <person name="Miller A.N."/>
            <person name="Grigoriev I.V."/>
            <person name="Debuchy R."/>
            <person name="Gladieux P."/>
            <person name="Hiltunen Thoren M."/>
            <person name="Johannesson H."/>
        </authorList>
    </citation>
    <scope>NUCLEOTIDE SEQUENCE</scope>
    <source>
        <strain evidence="7">CBS 990.96</strain>
    </source>
</reference>
<evidence type="ECO:0000256" key="2">
    <source>
        <dbReference type="ARBA" id="ARBA00022692"/>
    </source>
</evidence>
<feature type="compositionally biased region" description="Low complexity" evidence="5">
    <location>
        <begin position="482"/>
        <end position="522"/>
    </location>
</feature>
<reference evidence="7" key="2">
    <citation type="submission" date="2023-05" db="EMBL/GenBank/DDBJ databases">
        <authorList>
            <consortium name="Lawrence Berkeley National Laboratory"/>
            <person name="Steindorff A."/>
            <person name="Hensen N."/>
            <person name="Bonometti L."/>
            <person name="Westerberg I."/>
            <person name="Brannstrom I.O."/>
            <person name="Guillou S."/>
            <person name="Cros-Aarteil S."/>
            <person name="Calhoun S."/>
            <person name="Haridas S."/>
            <person name="Kuo A."/>
            <person name="Mondo S."/>
            <person name="Pangilinan J."/>
            <person name="Riley R."/>
            <person name="Labutti K."/>
            <person name="Andreopoulos B."/>
            <person name="Lipzen A."/>
            <person name="Chen C."/>
            <person name="Yanf M."/>
            <person name="Daum C."/>
            <person name="Ng V."/>
            <person name="Clum A."/>
            <person name="Ohm R."/>
            <person name="Martin F."/>
            <person name="Silar P."/>
            <person name="Natvig D."/>
            <person name="Lalanne C."/>
            <person name="Gautier V."/>
            <person name="Ament-Velasquez S.L."/>
            <person name="Kruys A."/>
            <person name="Hutchinson M.I."/>
            <person name="Powell A.J."/>
            <person name="Barry K."/>
            <person name="Miller A.N."/>
            <person name="Grigoriev I.V."/>
            <person name="Debuchy R."/>
            <person name="Gladieux P."/>
            <person name="Thoren M.H."/>
            <person name="Johannesson H."/>
        </authorList>
    </citation>
    <scope>NUCLEOTIDE SEQUENCE</scope>
    <source>
        <strain evidence="7">CBS 990.96</strain>
    </source>
</reference>
<feature type="compositionally biased region" description="Low complexity" evidence="5">
    <location>
        <begin position="366"/>
        <end position="382"/>
    </location>
</feature>
<accession>A0AAN7BH30</accession>
<evidence type="ECO:0000256" key="4">
    <source>
        <dbReference type="ARBA" id="ARBA00023136"/>
    </source>
</evidence>
<evidence type="ECO:0000256" key="6">
    <source>
        <dbReference type="SAM" id="Phobius"/>
    </source>
</evidence>
<evidence type="ECO:0000256" key="5">
    <source>
        <dbReference type="SAM" id="MobiDB-lite"/>
    </source>
</evidence>
<dbReference type="GO" id="GO:0016020">
    <property type="term" value="C:membrane"/>
    <property type="evidence" value="ECO:0007669"/>
    <property type="project" value="UniProtKB-SubCell"/>
</dbReference>
<keyword evidence="3 6" id="KW-1133">Transmembrane helix</keyword>
<dbReference type="GO" id="GO:0071944">
    <property type="term" value="C:cell periphery"/>
    <property type="evidence" value="ECO:0007669"/>
    <property type="project" value="UniProtKB-ARBA"/>
</dbReference>
<feature type="region of interest" description="Disordered" evidence="5">
    <location>
        <begin position="482"/>
        <end position="579"/>
    </location>
</feature>
<evidence type="ECO:0000313" key="7">
    <source>
        <dbReference type="EMBL" id="KAK4223254.1"/>
    </source>
</evidence>
<evidence type="ECO:0000313" key="8">
    <source>
        <dbReference type="Proteomes" id="UP001301958"/>
    </source>
</evidence>
<comment type="subcellular location">
    <subcellularLocation>
        <location evidence="1">Membrane</location>
        <topology evidence="1">Single-pass membrane protein</topology>
    </subcellularLocation>
</comment>
<keyword evidence="2 6" id="KW-0812">Transmembrane</keyword>
<evidence type="ECO:0000256" key="3">
    <source>
        <dbReference type="ARBA" id="ARBA00022989"/>
    </source>
</evidence>
<dbReference type="InterPro" id="IPR051694">
    <property type="entry name" value="Immunoregulatory_rcpt-like"/>
</dbReference>